<dbReference type="RefSeq" id="WP_349301965.1">
    <property type="nucleotide sequence ID" value="NZ_JBEDNQ010000018.1"/>
</dbReference>
<organism evidence="4 5">
    <name type="scientific">Pseudonocardia nematodicida</name>
    <dbReference type="NCBI Taxonomy" id="1206997"/>
    <lineage>
        <taxon>Bacteria</taxon>
        <taxon>Bacillati</taxon>
        <taxon>Actinomycetota</taxon>
        <taxon>Actinomycetes</taxon>
        <taxon>Pseudonocardiales</taxon>
        <taxon>Pseudonocardiaceae</taxon>
        <taxon>Pseudonocardia</taxon>
    </lineage>
</organism>
<comment type="caution">
    <text evidence="4">The sequence shown here is derived from an EMBL/GenBank/DDBJ whole genome shotgun (WGS) entry which is preliminary data.</text>
</comment>
<keyword evidence="1 4" id="KW-0808">Transferase</keyword>
<dbReference type="SUPFAM" id="SSF55729">
    <property type="entry name" value="Acyl-CoA N-acyltransferases (Nat)"/>
    <property type="match status" value="1"/>
</dbReference>
<dbReference type="InterPro" id="IPR000182">
    <property type="entry name" value="GNAT_dom"/>
</dbReference>
<name>A0ABV1KMJ9_9PSEU</name>
<proteinExistence type="predicted"/>
<dbReference type="Proteomes" id="UP001494902">
    <property type="component" value="Unassembled WGS sequence"/>
</dbReference>
<dbReference type="PANTHER" id="PTHR43877">
    <property type="entry name" value="AMINOALKYLPHOSPHONATE N-ACETYLTRANSFERASE-RELATED-RELATED"/>
    <property type="match status" value="1"/>
</dbReference>
<sequence length="152" mass="16749">MTVHTPGATVRRSWASDLDTATLYELIRLRVDVFVVEQDCPYPELDGRDLEARTRHYWLAGPDAEVLGTLRLLKEPDGGYRIGRVCTRLPARGHGLGGRLMAAALAEVGSGRCVLDAQEQQVAFYERHGFAVSGERFMEDGIPHLPMARGGS</sequence>
<protein>
    <submittedName>
        <fullName evidence="4">GNAT family N-acetyltransferase</fullName>
        <ecNumber evidence="4">2.3.1.-</ecNumber>
    </submittedName>
</protein>
<gene>
    <name evidence="4" type="ORF">WIS52_30915</name>
</gene>
<keyword evidence="2 4" id="KW-0012">Acyltransferase</keyword>
<dbReference type="InterPro" id="IPR050832">
    <property type="entry name" value="Bact_Acetyltransf"/>
</dbReference>
<evidence type="ECO:0000313" key="4">
    <source>
        <dbReference type="EMBL" id="MEQ3554898.1"/>
    </source>
</evidence>
<evidence type="ECO:0000259" key="3">
    <source>
        <dbReference type="PROSITE" id="PS51186"/>
    </source>
</evidence>
<evidence type="ECO:0000256" key="2">
    <source>
        <dbReference type="ARBA" id="ARBA00023315"/>
    </source>
</evidence>
<accession>A0ABV1KMJ9</accession>
<dbReference type="InterPro" id="IPR016181">
    <property type="entry name" value="Acyl_CoA_acyltransferase"/>
</dbReference>
<evidence type="ECO:0000256" key="1">
    <source>
        <dbReference type="ARBA" id="ARBA00022679"/>
    </source>
</evidence>
<dbReference type="Pfam" id="PF13673">
    <property type="entry name" value="Acetyltransf_10"/>
    <property type="match status" value="1"/>
</dbReference>
<dbReference type="PROSITE" id="PS51186">
    <property type="entry name" value="GNAT"/>
    <property type="match status" value="1"/>
</dbReference>
<dbReference type="CDD" id="cd04301">
    <property type="entry name" value="NAT_SF"/>
    <property type="match status" value="1"/>
</dbReference>
<dbReference type="EMBL" id="JBEDNQ010000018">
    <property type="protein sequence ID" value="MEQ3554898.1"/>
    <property type="molecule type" value="Genomic_DNA"/>
</dbReference>
<reference evidence="4 5" key="1">
    <citation type="submission" date="2024-03" db="EMBL/GenBank/DDBJ databases">
        <title>Draft genome sequence of Pseudonocardia nematodicida JCM 31783.</title>
        <authorList>
            <person name="Butdee W."/>
            <person name="Duangmal K."/>
        </authorList>
    </citation>
    <scope>NUCLEOTIDE SEQUENCE [LARGE SCALE GENOMIC DNA]</scope>
    <source>
        <strain evidence="4 5">JCM 31783</strain>
    </source>
</reference>
<keyword evidence="5" id="KW-1185">Reference proteome</keyword>
<evidence type="ECO:0000313" key="5">
    <source>
        <dbReference type="Proteomes" id="UP001494902"/>
    </source>
</evidence>
<feature type="domain" description="N-acetyltransferase" evidence="3">
    <location>
        <begin position="13"/>
        <end position="152"/>
    </location>
</feature>
<dbReference type="Gene3D" id="3.40.630.30">
    <property type="match status" value="1"/>
</dbReference>
<dbReference type="GO" id="GO:0016746">
    <property type="term" value="F:acyltransferase activity"/>
    <property type="evidence" value="ECO:0007669"/>
    <property type="project" value="UniProtKB-KW"/>
</dbReference>
<dbReference type="EC" id="2.3.1.-" evidence="4"/>